<dbReference type="PANTHER" id="PTHR13847">
    <property type="entry name" value="SARCOSINE DEHYDROGENASE-RELATED"/>
    <property type="match status" value="1"/>
</dbReference>
<dbReference type="InterPro" id="IPR036188">
    <property type="entry name" value="FAD/NAD-bd_sf"/>
</dbReference>
<dbReference type="Proteomes" id="UP000036449">
    <property type="component" value="Unassembled WGS sequence"/>
</dbReference>
<evidence type="ECO:0000313" key="3">
    <source>
        <dbReference type="EMBL" id="KMO42968.1"/>
    </source>
</evidence>
<dbReference type="Pfam" id="PF01266">
    <property type="entry name" value="DAO"/>
    <property type="match status" value="1"/>
</dbReference>
<comment type="caution">
    <text evidence="3">The sequence shown here is derived from an EMBL/GenBank/DDBJ whole genome shotgun (WGS) entry which is preliminary data.</text>
</comment>
<dbReference type="EMBL" id="LABZ01000059">
    <property type="protein sequence ID" value="KMO42968.1"/>
    <property type="molecule type" value="Genomic_DNA"/>
</dbReference>
<gene>
    <name evidence="3" type="ORF">VQ03_09745</name>
</gene>
<evidence type="ECO:0000256" key="1">
    <source>
        <dbReference type="ARBA" id="ARBA00023002"/>
    </source>
</evidence>
<feature type="domain" description="FAD dependent oxidoreductase" evidence="2">
    <location>
        <begin position="11"/>
        <end position="400"/>
    </location>
</feature>
<keyword evidence="1" id="KW-0560">Oxidoreductase</keyword>
<dbReference type="Gene3D" id="3.30.9.10">
    <property type="entry name" value="D-Amino Acid Oxidase, subunit A, domain 2"/>
    <property type="match status" value="1"/>
</dbReference>
<organism evidence="3 4">
    <name type="scientific">Methylobacterium tarhaniae</name>
    <dbReference type="NCBI Taxonomy" id="1187852"/>
    <lineage>
        <taxon>Bacteria</taxon>
        <taxon>Pseudomonadati</taxon>
        <taxon>Pseudomonadota</taxon>
        <taxon>Alphaproteobacteria</taxon>
        <taxon>Hyphomicrobiales</taxon>
        <taxon>Methylobacteriaceae</taxon>
        <taxon>Methylobacterium</taxon>
    </lineage>
</organism>
<dbReference type="AlphaFoldDB" id="A0A0J6TBF8"/>
<protein>
    <submittedName>
        <fullName evidence="3">Amino acid dehydrogenase</fullName>
    </submittedName>
</protein>
<sequence>MRKGATLPREVVIVGAGIVGLACAHHLLAEGWRVRLVERGGVAEGASFGNAGALAFTDVLPLASPGILRKAPRWMLDPLGPLALPPAYLPHIAPWLLRFWRASLPDRHRHATEVQSGLMRLAAQAMEAMVESAGLAERLRRNGNLELYESEAEFAASAPGWAAREREGIAFEHVRGARLAELQPGLSPRFVAGTFTPNWMSVDDPHRFALALHADVTARGAALTRGEVRDIAPQGEGVRLTLADGTALTCDACVLAAGAWSRGLARRLGDRVPLDTERGYNTTLPPGAFDLRRQLTFGGHGFVVTPLSTGIRVGGAVEFGGLHRPPNFARADAMLRKAAAFLPGLRTDGGRQWMGFRPSLPDSLPVIGPSRASPRVIYAFGHGHLGLTQSAGTGRIVADLLAGRRPEVAAALRAGRFG</sequence>
<proteinExistence type="predicted"/>
<dbReference type="PATRIC" id="fig|1187852.3.peg.5675"/>
<keyword evidence="4" id="KW-1185">Reference proteome</keyword>
<accession>A0A0J6TBF8</accession>
<dbReference type="GO" id="GO:0016491">
    <property type="term" value="F:oxidoreductase activity"/>
    <property type="evidence" value="ECO:0007669"/>
    <property type="project" value="UniProtKB-KW"/>
</dbReference>
<reference evidence="3 4" key="1">
    <citation type="submission" date="2015-03" db="EMBL/GenBank/DDBJ databases">
        <title>Genome sequencing of Methylobacterium tarhaniae DSM 25844.</title>
        <authorList>
            <person name="Chaudhry V."/>
            <person name="Patil P.B."/>
        </authorList>
    </citation>
    <scope>NUCLEOTIDE SEQUENCE [LARGE SCALE GENOMIC DNA]</scope>
    <source>
        <strain evidence="3 4">DSM 25844</strain>
    </source>
</reference>
<dbReference type="PANTHER" id="PTHR13847:SF289">
    <property type="entry name" value="GLYCINE OXIDASE"/>
    <property type="match status" value="1"/>
</dbReference>
<dbReference type="GO" id="GO:0005737">
    <property type="term" value="C:cytoplasm"/>
    <property type="evidence" value="ECO:0007669"/>
    <property type="project" value="TreeGrafter"/>
</dbReference>
<dbReference type="SUPFAM" id="SSF54373">
    <property type="entry name" value="FAD-linked reductases, C-terminal domain"/>
    <property type="match status" value="1"/>
</dbReference>
<dbReference type="InterPro" id="IPR006076">
    <property type="entry name" value="FAD-dep_OxRdtase"/>
</dbReference>
<dbReference type="Gene3D" id="3.50.50.60">
    <property type="entry name" value="FAD/NAD(P)-binding domain"/>
    <property type="match status" value="2"/>
</dbReference>
<name>A0A0J6TBF8_9HYPH</name>
<dbReference type="PROSITE" id="PS51257">
    <property type="entry name" value="PROKAR_LIPOPROTEIN"/>
    <property type="match status" value="1"/>
</dbReference>
<evidence type="ECO:0000259" key="2">
    <source>
        <dbReference type="Pfam" id="PF01266"/>
    </source>
</evidence>
<evidence type="ECO:0000313" key="4">
    <source>
        <dbReference type="Proteomes" id="UP000036449"/>
    </source>
</evidence>
<dbReference type="SUPFAM" id="SSF51905">
    <property type="entry name" value="FAD/NAD(P)-binding domain"/>
    <property type="match status" value="1"/>
</dbReference>